<proteinExistence type="predicted"/>
<accession>A0AAQ3NTS6</accession>
<reference evidence="1 2" key="1">
    <citation type="journal article" date="2023" name="Life. Sci Alliance">
        <title>Evolutionary insights into 3D genome organization and epigenetic landscape of Vigna mungo.</title>
        <authorList>
            <person name="Junaid A."/>
            <person name="Singh B."/>
            <person name="Bhatia S."/>
        </authorList>
    </citation>
    <scope>NUCLEOTIDE SEQUENCE [LARGE SCALE GENOMIC DNA]</scope>
    <source>
        <strain evidence="1">Urdbean</strain>
    </source>
</reference>
<evidence type="ECO:0000313" key="2">
    <source>
        <dbReference type="Proteomes" id="UP001374535"/>
    </source>
</evidence>
<evidence type="ECO:0000313" key="1">
    <source>
        <dbReference type="EMBL" id="WVZ16346.1"/>
    </source>
</evidence>
<name>A0AAQ3NTS6_VIGMU</name>
<organism evidence="1 2">
    <name type="scientific">Vigna mungo</name>
    <name type="common">Black gram</name>
    <name type="synonym">Phaseolus mungo</name>
    <dbReference type="NCBI Taxonomy" id="3915"/>
    <lineage>
        <taxon>Eukaryota</taxon>
        <taxon>Viridiplantae</taxon>
        <taxon>Streptophyta</taxon>
        <taxon>Embryophyta</taxon>
        <taxon>Tracheophyta</taxon>
        <taxon>Spermatophyta</taxon>
        <taxon>Magnoliopsida</taxon>
        <taxon>eudicotyledons</taxon>
        <taxon>Gunneridae</taxon>
        <taxon>Pentapetalae</taxon>
        <taxon>rosids</taxon>
        <taxon>fabids</taxon>
        <taxon>Fabales</taxon>
        <taxon>Fabaceae</taxon>
        <taxon>Papilionoideae</taxon>
        <taxon>50 kb inversion clade</taxon>
        <taxon>NPAAA clade</taxon>
        <taxon>indigoferoid/millettioid clade</taxon>
        <taxon>Phaseoleae</taxon>
        <taxon>Vigna</taxon>
    </lineage>
</organism>
<protein>
    <submittedName>
        <fullName evidence="1">Uncharacterized protein</fullName>
    </submittedName>
</protein>
<sequence>MIEFEVAAQEDADLKNHGKPTINKFKKLSLFTDVLSEYVMEDHQELILDLLLELWQRGFKRKKDHLSFCSYGRSRSKGGRPSKKWKPNCEGSRVTLTVTFQRLSREWMSWIEAWELLVKLARLS</sequence>
<dbReference type="Proteomes" id="UP001374535">
    <property type="component" value="Chromosome 3"/>
</dbReference>
<dbReference type="EMBL" id="CP144698">
    <property type="protein sequence ID" value="WVZ16346.1"/>
    <property type="molecule type" value="Genomic_DNA"/>
</dbReference>
<gene>
    <name evidence="1" type="ORF">V8G54_009328</name>
</gene>
<keyword evidence="2" id="KW-1185">Reference proteome</keyword>
<dbReference type="AlphaFoldDB" id="A0AAQ3NTS6"/>